<dbReference type="AlphaFoldDB" id="A0A4U6V0G8"/>
<dbReference type="Pfam" id="PF00931">
    <property type="entry name" value="NB-ARC"/>
    <property type="match status" value="1"/>
</dbReference>
<dbReference type="Gramene" id="TKW20129">
    <property type="protein sequence ID" value="TKW20129"/>
    <property type="gene ID" value="SEVIR_4G064900v2"/>
</dbReference>
<dbReference type="GO" id="GO:0098542">
    <property type="term" value="P:defense response to other organism"/>
    <property type="evidence" value="ECO:0007669"/>
    <property type="project" value="TreeGrafter"/>
</dbReference>
<evidence type="ECO:0000259" key="4">
    <source>
        <dbReference type="Pfam" id="PF23559"/>
    </source>
</evidence>
<dbReference type="InterPro" id="IPR032675">
    <property type="entry name" value="LRR_dom_sf"/>
</dbReference>
<evidence type="ECO:0000313" key="6">
    <source>
        <dbReference type="EMBL" id="TKW20129.1"/>
    </source>
</evidence>
<dbReference type="InterPro" id="IPR044974">
    <property type="entry name" value="Disease_R_plants"/>
</dbReference>
<dbReference type="Pfam" id="PF23598">
    <property type="entry name" value="LRR_14"/>
    <property type="match status" value="1"/>
</dbReference>
<protein>
    <submittedName>
        <fullName evidence="6">Uncharacterized protein</fullName>
    </submittedName>
</protein>
<dbReference type="Gene3D" id="3.40.50.300">
    <property type="entry name" value="P-loop containing nucleotide triphosphate hydrolases"/>
    <property type="match status" value="1"/>
</dbReference>
<dbReference type="FunFam" id="3.40.50.300:FF:001091">
    <property type="entry name" value="Probable disease resistance protein At1g61300"/>
    <property type="match status" value="1"/>
</dbReference>
<keyword evidence="2" id="KW-0611">Plant defense</keyword>
<dbReference type="OMA" id="VMEADPC"/>
<dbReference type="Pfam" id="PF23559">
    <property type="entry name" value="WHD_DRP"/>
    <property type="match status" value="1"/>
</dbReference>
<keyword evidence="1" id="KW-0677">Repeat</keyword>
<dbReference type="Proteomes" id="UP000298652">
    <property type="component" value="Chromosome 4"/>
</dbReference>
<sequence>MVGIDEPRDALVSWLMENDTQLCMLAIVGFGGLGKTTLARMGCESPMVKGADFHCCPLFIVSQTFNIRTLFQHMIRELIQRQHKAMAIARGKHGHFTDENLERTDKREVAVLAEKLRRYLQDKRYIIALDDIWTISAWESIKCALPYNKMGSRVIITTRNEDVAKICCSHPHDWIYKIPRLSDATSRELFYKRIFGSADKLPNDELEEVSNCILKKCGGLPLAILSIGSLLASKTNTTKQEWQKVCDNLGSELETNHTLEGAKQVLTLSYDDLPYHLRACLLGPLVRRWIAEGFVSQRHGLSMEQIAESYFEEFVARSLVQPVRIDWNGKVRTCRVHDIMLEVIVSKSLEENFASFLCEGSTLVSHDKIRQLSIHSTHKLMQKTRASVSHVRSFTMSASVEEVPFFFPQLRLLRVLDMQGCSYLDMNVLECICNVFQLKYLSLRKTNISKLPPKLGNLKHLEALDIRATLVKKLPGANKLSCIKHMLVGHKMHLTRTASVKYLKPCSGLEIAPLVIKNMAVLQSLSHIVVKEQSLVLREISMLQKLRKLNVLFRNVEVNWKAFVNSLGKLASSLRSLSIHILDEKEHSSPLDILASVDSPPLLISNFGLTGKLKNLPPWISSLQSVSRLTLRNTGLHAEAIKVLADLPNLLCLKFYHKSYTDDCIIFPHGKYAKLSILVINDLENINKVRFEEGAAPNLERLTLSFLREPKDGIFGLNNLKKLKEMEFFGKIIPSVVNKVVACVKTHPNPPRVIGDEWNRVTEYA</sequence>
<evidence type="ECO:0000256" key="1">
    <source>
        <dbReference type="ARBA" id="ARBA00022737"/>
    </source>
</evidence>
<dbReference type="Gene3D" id="1.10.8.430">
    <property type="entry name" value="Helical domain of apoptotic protease-activating factors"/>
    <property type="match status" value="1"/>
</dbReference>
<dbReference type="PANTHER" id="PTHR23155:SF1205">
    <property type="entry name" value="DISEASE RESISTANCE PROTEIN RPM1"/>
    <property type="match status" value="1"/>
</dbReference>
<dbReference type="InterPro" id="IPR027417">
    <property type="entry name" value="P-loop_NTPase"/>
</dbReference>
<dbReference type="GO" id="GO:0043531">
    <property type="term" value="F:ADP binding"/>
    <property type="evidence" value="ECO:0007669"/>
    <property type="project" value="InterPro"/>
</dbReference>
<dbReference type="PANTHER" id="PTHR23155">
    <property type="entry name" value="DISEASE RESISTANCE PROTEIN RP"/>
    <property type="match status" value="1"/>
</dbReference>
<accession>A0A4U6V0G8</accession>
<dbReference type="SUPFAM" id="SSF52058">
    <property type="entry name" value="L domain-like"/>
    <property type="match status" value="1"/>
</dbReference>
<evidence type="ECO:0000259" key="3">
    <source>
        <dbReference type="Pfam" id="PF00931"/>
    </source>
</evidence>
<dbReference type="SUPFAM" id="SSF52540">
    <property type="entry name" value="P-loop containing nucleoside triphosphate hydrolases"/>
    <property type="match status" value="1"/>
</dbReference>
<dbReference type="PRINTS" id="PR00364">
    <property type="entry name" value="DISEASERSIST"/>
</dbReference>
<proteinExistence type="predicted"/>
<dbReference type="InterPro" id="IPR055414">
    <property type="entry name" value="LRR_R13L4/SHOC2-like"/>
</dbReference>
<gene>
    <name evidence="6" type="ORF">SEVIR_4G064900v2</name>
</gene>
<name>A0A4U6V0G8_SETVI</name>
<organism evidence="6 7">
    <name type="scientific">Setaria viridis</name>
    <name type="common">Green bristlegrass</name>
    <name type="synonym">Setaria italica subsp. viridis</name>
    <dbReference type="NCBI Taxonomy" id="4556"/>
    <lineage>
        <taxon>Eukaryota</taxon>
        <taxon>Viridiplantae</taxon>
        <taxon>Streptophyta</taxon>
        <taxon>Embryophyta</taxon>
        <taxon>Tracheophyta</taxon>
        <taxon>Spermatophyta</taxon>
        <taxon>Magnoliopsida</taxon>
        <taxon>Liliopsida</taxon>
        <taxon>Poales</taxon>
        <taxon>Poaceae</taxon>
        <taxon>PACMAD clade</taxon>
        <taxon>Panicoideae</taxon>
        <taxon>Panicodae</taxon>
        <taxon>Paniceae</taxon>
        <taxon>Cenchrinae</taxon>
        <taxon>Setaria</taxon>
    </lineage>
</organism>
<dbReference type="InterPro" id="IPR058922">
    <property type="entry name" value="WHD_DRP"/>
</dbReference>
<dbReference type="Gene3D" id="3.80.10.10">
    <property type="entry name" value="Ribonuclease Inhibitor"/>
    <property type="match status" value="1"/>
</dbReference>
<dbReference type="InterPro" id="IPR042197">
    <property type="entry name" value="Apaf_helical"/>
</dbReference>
<reference evidence="6" key="1">
    <citation type="submission" date="2019-03" db="EMBL/GenBank/DDBJ databases">
        <title>WGS assembly of Setaria viridis.</title>
        <authorList>
            <person name="Huang P."/>
            <person name="Jenkins J."/>
            <person name="Grimwood J."/>
            <person name="Barry K."/>
            <person name="Healey A."/>
            <person name="Mamidi S."/>
            <person name="Sreedasyam A."/>
            <person name="Shu S."/>
            <person name="Feldman M."/>
            <person name="Wu J."/>
            <person name="Yu Y."/>
            <person name="Chen C."/>
            <person name="Johnson J."/>
            <person name="Rokhsar D."/>
            <person name="Baxter I."/>
            <person name="Schmutz J."/>
            <person name="Brutnell T."/>
            <person name="Kellogg E."/>
        </authorList>
    </citation>
    <scope>NUCLEOTIDE SEQUENCE [LARGE SCALE GENOMIC DNA]</scope>
</reference>
<evidence type="ECO:0000256" key="2">
    <source>
        <dbReference type="ARBA" id="ARBA00022821"/>
    </source>
</evidence>
<dbReference type="InterPro" id="IPR002182">
    <property type="entry name" value="NB-ARC"/>
</dbReference>
<evidence type="ECO:0000259" key="5">
    <source>
        <dbReference type="Pfam" id="PF23598"/>
    </source>
</evidence>
<dbReference type="EMBL" id="CM016555">
    <property type="protein sequence ID" value="TKW20129.1"/>
    <property type="molecule type" value="Genomic_DNA"/>
</dbReference>
<feature type="domain" description="NB-ARC" evidence="3">
    <location>
        <begin position="7"/>
        <end position="195"/>
    </location>
</feature>
<evidence type="ECO:0000313" key="7">
    <source>
        <dbReference type="Proteomes" id="UP000298652"/>
    </source>
</evidence>
<feature type="domain" description="Disease resistance protein winged helix" evidence="4">
    <location>
        <begin position="285"/>
        <end position="344"/>
    </location>
</feature>
<keyword evidence="7" id="KW-1185">Reference proteome</keyword>
<feature type="domain" description="Disease resistance R13L4/SHOC-2-like LRR" evidence="5">
    <location>
        <begin position="390"/>
        <end position="751"/>
    </location>
</feature>